<dbReference type="InterPro" id="IPR029046">
    <property type="entry name" value="LolA/LolB/LppX"/>
</dbReference>
<evidence type="ECO:0000313" key="14">
    <source>
        <dbReference type="EMBL" id="RFO97549.1"/>
    </source>
</evidence>
<dbReference type="Gene3D" id="2.50.20.10">
    <property type="entry name" value="Lipoprotein localisation LolA/LolB/LppX"/>
    <property type="match status" value="1"/>
</dbReference>
<evidence type="ECO:0000256" key="5">
    <source>
        <dbReference type="ARBA" id="ARBA00022448"/>
    </source>
</evidence>
<keyword evidence="5" id="KW-0813">Transport</keyword>
<evidence type="ECO:0000256" key="13">
    <source>
        <dbReference type="SAM" id="SignalP"/>
    </source>
</evidence>
<keyword evidence="12" id="KW-0449">Lipoprotein</keyword>
<gene>
    <name evidence="14" type="ORF">DIC66_06680</name>
</gene>
<dbReference type="Proteomes" id="UP000260665">
    <property type="component" value="Unassembled WGS sequence"/>
</dbReference>
<feature type="chain" id="PRO_5017833066" description="Outer-membrane lipoprotein LolB" evidence="13">
    <location>
        <begin position="26"/>
        <end position="170"/>
    </location>
</feature>
<feature type="signal peptide" evidence="13">
    <location>
        <begin position="1"/>
        <end position="25"/>
    </location>
</feature>
<keyword evidence="11" id="KW-0998">Cell outer membrane</keyword>
<comment type="subunit">
    <text evidence="3">Monomer.</text>
</comment>
<keyword evidence="10" id="KW-0143">Chaperone</keyword>
<evidence type="ECO:0000256" key="12">
    <source>
        <dbReference type="ARBA" id="ARBA00023288"/>
    </source>
</evidence>
<dbReference type="GO" id="GO:0015031">
    <property type="term" value="P:protein transport"/>
    <property type="evidence" value="ECO:0007669"/>
    <property type="project" value="UniProtKB-KW"/>
</dbReference>
<evidence type="ECO:0000256" key="7">
    <source>
        <dbReference type="ARBA" id="ARBA00022927"/>
    </source>
</evidence>
<evidence type="ECO:0000256" key="10">
    <source>
        <dbReference type="ARBA" id="ARBA00023186"/>
    </source>
</evidence>
<dbReference type="SUPFAM" id="SSF89392">
    <property type="entry name" value="Prokaryotic lipoproteins and lipoprotein localization factors"/>
    <property type="match status" value="1"/>
</dbReference>
<keyword evidence="6 13" id="KW-0732">Signal</keyword>
<evidence type="ECO:0000313" key="15">
    <source>
        <dbReference type="Proteomes" id="UP000260665"/>
    </source>
</evidence>
<name>A0A3E1RDV8_9BURK</name>
<comment type="subcellular location">
    <subcellularLocation>
        <location evidence="1">Cell outer membrane</location>
        <topology evidence="1">Lipid-anchor</topology>
    </subcellularLocation>
</comment>
<dbReference type="GO" id="GO:0009279">
    <property type="term" value="C:cell outer membrane"/>
    <property type="evidence" value="ECO:0007669"/>
    <property type="project" value="UniProtKB-SubCell"/>
</dbReference>
<keyword evidence="15" id="KW-1185">Reference proteome</keyword>
<evidence type="ECO:0000256" key="9">
    <source>
        <dbReference type="ARBA" id="ARBA00023139"/>
    </source>
</evidence>
<sequence>MLMCLRPSLRSFQQACLLVALACLAGCATPPSAPKLPLEQETHWQGKLSLKVYSKPVQALAANFDLQGRPTKGELVLTSPLGTTLARMQWDTDFATLTANGEQKNFNSLQELVRQAIGSDLPVASLFAWLQGRDDAAPGWQVDLKDLENGRIQAHHIEAVEAELKIILER</sequence>
<evidence type="ECO:0000256" key="6">
    <source>
        <dbReference type="ARBA" id="ARBA00022729"/>
    </source>
</evidence>
<keyword evidence="9" id="KW-0564">Palmitate</keyword>
<dbReference type="PROSITE" id="PS51257">
    <property type="entry name" value="PROKAR_LIPOPROTEIN"/>
    <property type="match status" value="1"/>
</dbReference>
<keyword evidence="8" id="KW-0472">Membrane</keyword>
<evidence type="ECO:0000256" key="11">
    <source>
        <dbReference type="ARBA" id="ARBA00023237"/>
    </source>
</evidence>
<dbReference type="InterPro" id="IPR004565">
    <property type="entry name" value="OM_lipoprot_LolB"/>
</dbReference>
<evidence type="ECO:0000256" key="4">
    <source>
        <dbReference type="ARBA" id="ARBA00016202"/>
    </source>
</evidence>
<comment type="caution">
    <text evidence="14">The sequence shown here is derived from an EMBL/GenBank/DDBJ whole genome shotgun (WGS) entry which is preliminary data.</text>
</comment>
<reference evidence="14 15" key="1">
    <citation type="submission" date="2018-05" db="EMBL/GenBank/DDBJ databases">
        <title>Rhodoferax soyangensis sp.nov., isolated from an oligotrophic freshwater lake.</title>
        <authorList>
            <person name="Park M."/>
        </authorList>
    </citation>
    <scope>NUCLEOTIDE SEQUENCE [LARGE SCALE GENOMIC DNA]</scope>
    <source>
        <strain evidence="14 15">IMCC26218</strain>
    </source>
</reference>
<dbReference type="AlphaFoldDB" id="A0A3E1RDV8"/>
<organism evidence="14 15">
    <name type="scientific">Rhodoferax lacus</name>
    <dbReference type="NCBI Taxonomy" id="2184758"/>
    <lineage>
        <taxon>Bacteria</taxon>
        <taxon>Pseudomonadati</taxon>
        <taxon>Pseudomonadota</taxon>
        <taxon>Betaproteobacteria</taxon>
        <taxon>Burkholderiales</taxon>
        <taxon>Comamonadaceae</taxon>
        <taxon>Rhodoferax</taxon>
    </lineage>
</organism>
<evidence type="ECO:0000256" key="3">
    <source>
        <dbReference type="ARBA" id="ARBA00011245"/>
    </source>
</evidence>
<protein>
    <recommendedName>
        <fullName evidence="4">Outer-membrane lipoprotein LolB</fullName>
    </recommendedName>
</protein>
<evidence type="ECO:0000256" key="8">
    <source>
        <dbReference type="ARBA" id="ARBA00023136"/>
    </source>
</evidence>
<keyword evidence="7" id="KW-0653">Protein transport</keyword>
<dbReference type="EMBL" id="QFZK01000003">
    <property type="protein sequence ID" value="RFO97549.1"/>
    <property type="molecule type" value="Genomic_DNA"/>
</dbReference>
<evidence type="ECO:0000256" key="1">
    <source>
        <dbReference type="ARBA" id="ARBA00004459"/>
    </source>
</evidence>
<proteinExistence type="inferred from homology"/>
<accession>A0A3E1RDV8</accession>
<evidence type="ECO:0000256" key="2">
    <source>
        <dbReference type="ARBA" id="ARBA00009696"/>
    </source>
</evidence>
<dbReference type="Pfam" id="PF03550">
    <property type="entry name" value="LolB"/>
    <property type="match status" value="1"/>
</dbReference>
<comment type="similarity">
    <text evidence="2">Belongs to the LolB family.</text>
</comment>